<evidence type="ECO:0000313" key="1">
    <source>
        <dbReference type="EMBL" id="BBP89141.1"/>
    </source>
</evidence>
<dbReference type="Proteomes" id="UP000464658">
    <property type="component" value="Chromosome"/>
</dbReference>
<proteinExistence type="predicted"/>
<dbReference type="AlphaFoldDB" id="A0A5S9M8A5"/>
<dbReference type="EMBL" id="AP021906">
    <property type="protein sequence ID" value="BBP89141.1"/>
    <property type="molecule type" value="Genomic_DNA"/>
</dbReference>
<reference evidence="1 2" key="1">
    <citation type="submission" date="2019-12" db="EMBL/GenBank/DDBJ databases">
        <title>Full genome sequence of a Bacillus safensis strain isolated from commercially available natto in Indonesia.</title>
        <authorList>
            <person name="Yoshida M."/>
            <person name="Uomi M."/>
            <person name="Waturangi D."/>
            <person name="Ekaputri J.J."/>
            <person name="Setiamarga D.H.E."/>
        </authorList>
    </citation>
    <scope>NUCLEOTIDE SEQUENCE [LARGE SCALE GENOMIC DNA]</scope>
    <source>
        <strain evidence="1 2">IDN1</strain>
    </source>
</reference>
<organism evidence="1 2">
    <name type="scientific">Bacillus safensis</name>
    <dbReference type="NCBI Taxonomy" id="561879"/>
    <lineage>
        <taxon>Bacteria</taxon>
        <taxon>Bacillati</taxon>
        <taxon>Bacillota</taxon>
        <taxon>Bacilli</taxon>
        <taxon>Bacillales</taxon>
        <taxon>Bacillaceae</taxon>
        <taxon>Bacillus</taxon>
    </lineage>
</organism>
<protein>
    <submittedName>
        <fullName evidence="1">Uncharacterized protein</fullName>
    </submittedName>
</protein>
<name>A0A5S9M8A5_BACIA</name>
<accession>A0A5S9M8A5</accession>
<sequence>MMIVQADQLMSICGEPFIELMKQSHPVEVMQKLDDQFPLLDRLRLVPYRAVGHDRGFFYA</sequence>
<evidence type="ECO:0000313" key="2">
    <source>
        <dbReference type="Proteomes" id="UP000464658"/>
    </source>
</evidence>
<gene>
    <name evidence="1" type="ORF">BsIDN1_27590</name>
</gene>